<dbReference type="PANTHER" id="PTHR46211">
    <property type="entry name" value="GLYCEROPHOSPHORYL DIESTER PHOSPHODIESTERASE"/>
    <property type="match status" value="1"/>
</dbReference>
<gene>
    <name evidence="2" type="ORF">D1013_15220</name>
</gene>
<keyword evidence="3" id="KW-1185">Reference proteome</keyword>
<accession>A0A3G2L8P1</accession>
<dbReference type="GO" id="GO:0008081">
    <property type="term" value="F:phosphoric diester hydrolase activity"/>
    <property type="evidence" value="ECO:0007669"/>
    <property type="project" value="InterPro"/>
</dbReference>
<dbReference type="RefSeq" id="WP_121849645.1">
    <property type="nucleotide sequence ID" value="NZ_CP032050.1"/>
</dbReference>
<dbReference type="InterPro" id="IPR017946">
    <property type="entry name" value="PLC-like_Pdiesterase_TIM-brl"/>
</dbReference>
<dbReference type="InterPro" id="IPR030395">
    <property type="entry name" value="GP_PDE_dom"/>
</dbReference>
<dbReference type="SUPFAM" id="SSF51695">
    <property type="entry name" value="PLC-like phosphodiesterases"/>
    <property type="match status" value="1"/>
</dbReference>
<organism evidence="2 3">
    <name type="scientific">Euzebyella marina</name>
    <dbReference type="NCBI Taxonomy" id="1761453"/>
    <lineage>
        <taxon>Bacteria</taxon>
        <taxon>Pseudomonadati</taxon>
        <taxon>Bacteroidota</taxon>
        <taxon>Flavobacteriia</taxon>
        <taxon>Flavobacteriales</taxon>
        <taxon>Flavobacteriaceae</taxon>
        <taxon>Euzebyella</taxon>
    </lineage>
</organism>
<proteinExistence type="predicted"/>
<evidence type="ECO:0000259" key="1">
    <source>
        <dbReference type="PROSITE" id="PS51704"/>
    </source>
</evidence>
<dbReference type="KEGG" id="emar:D1013_15220"/>
<dbReference type="Proteomes" id="UP000276309">
    <property type="component" value="Chromosome"/>
</dbReference>
<dbReference type="AlphaFoldDB" id="A0A3G2L8P1"/>
<evidence type="ECO:0000313" key="3">
    <source>
        <dbReference type="Proteomes" id="UP000276309"/>
    </source>
</evidence>
<evidence type="ECO:0000313" key="2">
    <source>
        <dbReference type="EMBL" id="AYN68632.1"/>
    </source>
</evidence>
<protein>
    <submittedName>
        <fullName evidence="2">Glycerophosphodiester phosphodiesterase</fullName>
    </submittedName>
</protein>
<dbReference type="Gene3D" id="3.20.20.190">
    <property type="entry name" value="Phosphatidylinositol (PI) phosphodiesterase"/>
    <property type="match status" value="1"/>
</dbReference>
<dbReference type="PANTHER" id="PTHR46211:SF1">
    <property type="entry name" value="GLYCEROPHOSPHODIESTER PHOSPHODIESTERASE, CYTOPLASMIC"/>
    <property type="match status" value="1"/>
</dbReference>
<dbReference type="OrthoDB" id="384721at2"/>
<sequence length="268" mass="30029">MNSFISVLLLTLHLGLFSQEPANLPKKGICAHRGATENHPENTIPAFEEASRLGAQMIEFDVQLTKDGYMVVIHDDNVDRTTNGSGLVEKMTLADIKKLDAGSWKSEKFKETRIPTLKEALQVMPTNVWLNVHLKGGQELGKKVADQIIESGRQFQAIIACGKKAARGVMSVDTTLRMCNMERTSSRKIYVQETIQMGYGHIQLKKSREHEHLAKDVKDLKSNRVSINYFDANSVEEMQFLFAAGIDFILTDKLALLLEAYSVEETSK</sequence>
<dbReference type="EMBL" id="CP032050">
    <property type="protein sequence ID" value="AYN68632.1"/>
    <property type="molecule type" value="Genomic_DNA"/>
</dbReference>
<dbReference type="PROSITE" id="PS51704">
    <property type="entry name" value="GP_PDE"/>
    <property type="match status" value="1"/>
</dbReference>
<dbReference type="GO" id="GO:0006629">
    <property type="term" value="P:lipid metabolic process"/>
    <property type="evidence" value="ECO:0007669"/>
    <property type="project" value="InterPro"/>
</dbReference>
<dbReference type="Pfam" id="PF03009">
    <property type="entry name" value="GDPD"/>
    <property type="match status" value="1"/>
</dbReference>
<name>A0A3G2L8P1_9FLAO</name>
<feature type="domain" description="GP-PDE" evidence="1">
    <location>
        <begin position="27"/>
        <end position="261"/>
    </location>
</feature>
<reference evidence="2 3" key="1">
    <citation type="submission" date="2018-08" db="EMBL/GenBank/DDBJ databases">
        <title>The reduced genetic potential of extracellular carbohydrate catabolism in Euzebyella marina RN62, a Flavobacteriia bacterium isolated from the hadal water.</title>
        <authorList>
            <person name="Xue C."/>
        </authorList>
    </citation>
    <scope>NUCLEOTIDE SEQUENCE [LARGE SCALE GENOMIC DNA]</scope>
    <source>
        <strain evidence="2 3">RN62</strain>
    </source>
</reference>